<comment type="similarity">
    <text evidence="3">Belongs to the ferritin family.</text>
</comment>
<dbReference type="EMBL" id="KB320481">
    <property type="protein sequence ID" value="ELW70878.1"/>
    <property type="molecule type" value="Genomic_DNA"/>
</dbReference>
<feature type="domain" description="Ferritin-like diiron" evidence="4">
    <location>
        <begin position="68"/>
        <end position="205"/>
    </location>
</feature>
<keyword evidence="6" id="KW-1185">Reference proteome</keyword>
<evidence type="ECO:0000256" key="3">
    <source>
        <dbReference type="RuleBase" id="RU361145"/>
    </source>
</evidence>
<keyword evidence="2 3" id="KW-0408">Iron</keyword>
<dbReference type="Proteomes" id="UP000011518">
    <property type="component" value="Unassembled WGS sequence"/>
</dbReference>
<evidence type="ECO:0000259" key="4">
    <source>
        <dbReference type="PROSITE" id="PS50905"/>
    </source>
</evidence>
<dbReference type="SUPFAM" id="SSF47240">
    <property type="entry name" value="Ferritin-like"/>
    <property type="match status" value="1"/>
</dbReference>
<organism evidence="5 6">
    <name type="scientific">Tupaia chinensis</name>
    <name type="common">Chinese tree shrew</name>
    <name type="synonym">Tupaia belangeri chinensis</name>
    <dbReference type="NCBI Taxonomy" id="246437"/>
    <lineage>
        <taxon>Eukaryota</taxon>
        <taxon>Metazoa</taxon>
        <taxon>Chordata</taxon>
        <taxon>Craniata</taxon>
        <taxon>Vertebrata</taxon>
        <taxon>Euteleostomi</taxon>
        <taxon>Mammalia</taxon>
        <taxon>Eutheria</taxon>
        <taxon>Euarchontoglires</taxon>
        <taxon>Scandentia</taxon>
        <taxon>Tupaiidae</taxon>
        <taxon>Tupaia</taxon>
    </lineage>
</organism>
<reference evidence="6" key="2">
    <citation type="journal article" date="2013" name="Nat. Commun.">
        <title>Genome of the Chinese tree shrew.</title>
        <authorList>
            <person name="Fan Y."/>
            <person name="Huang Z.Y."/>
            <person name="Cao C.C."/>
            <person name="Chen C.S."/>
            <person name="Chen Y.X."/>
            <person name="Fan D.D."/>
            <person name="He J."/>
            <person name="Hou H.L."/>
            <person name="Hu L."/>
            <person name="Hu X.T."/>
            <person name="Jiang X.T."/>
            <person name="Lai R."/>
            <person name="Lang Y.S."/>
            <person name="Liang B."/>
            <person name="Liao S.G."/>
            <person name="Mu D."/>
            <person name="Ma Y.Y."/>
            <person name="Niu Y.Y."/>
            <person name="Sun X.Q."/>
            <person name="Xia J.Q."/>
            <person name="Xiao J."/>
            <person name="Xiong Z.Q."/>
            <person name="Xu L."/>
            <person name="Yang L."/>
            <person name="Zhang Y."/>
            <person name="Zhao W."/>
            <person name="Zhao X.D."/>
            <person name="Zheng Y.T."/>
            <person name="Zhou J.M."/>
            <person name="Zhu Y.B."/>
            <person name="Zhang G.J."/>
            <person name="Wang J."/>
            <person name="Yao Y.G."/>
        </authorList>
    </citation>
    <scope>NUCLEOTIDE SEQUENCE [LARGE SCALE GENOMIC DNA]</scope>
</reference>
<dbReference type="STRING" id="246437.L9L7J6"/>
<reference evidence="6" key="1">
    <citation type="submission" date="2012-07" db="EMBL/GenBank/DDBJ databases">
        <title>Genome of the Chinese tree shrew, a rising model animal genetically related to primates.</title>
        <authorList>
            <person name="Zhang G."/>
            <person name="Fan Y."/>
            <person name="Yao Y."/>
            <person name="Huang Z."/>
        </authorList>
    </citation>
    <scope>NUCLEOTIDE SEQUENCE [LARGE SCALE GENOMIC DNA]</scope>
</reference>
<keyword evidence="3" id="KW-0409">Iron storage</keyword>
<feature type="binding site" evidence="2">
    <location>
        <position position="120"/>
    </location>
    <ligand>
        <name>Fe cation</name>
        <dbReference type="ChEBI" id="CHEBI:24875"/>
        <label>1</label>
    </ligand>
</feature>
<keyword evidence="2 3" id="KW-0479">Metal-binding</keyword>
<comment type="function">
    <text evidence="3">Stores iron in a soluble, non-toxic, readily available form. Important for iron homeostasis. Iron is taken up in the ferrous form and deposited as ferric hydroxides after oxidation.</text>
</comment>
<dbReference type="InParanoid" id="L9L7J6"/>
<dbReference type="InterPro" id="IPR009078">
    <property type="entry name" value="Ferritin-like_SF"/>
</dbReference>
<protein>
    <recommendedName>
        <fullName evidence="3">Ferritin</fullName>
    </recommendedName>
</protein>
<sequence>MYLSIMSQEHSFLKWIGSSLPQQVQVQKNCVRPGFDRPPEVLFPQKPVMLWLAHGQAGSLQGIAAWLGIKLVNTIPSQPGILCSRELTSYVYLSMAFYFERDDVVLKHFTQYVLRLSHKEREQAQKLMEPTGPAWQPPSLLWLPATEGAFHLSKTLNQNLLELQRLASNKSNAHLCDFLEDHYPNHQVETIKELSCHVTSLHEMGAPQGGLAKCLGQVHPGRLPSGLS</sequence>
<name>L9L7J6_TUPCH</name>
<dbReference type="InterPro" id="IPR009040">
    <property type="entry name" value="Ferritin-like_diiron"/>
</dbReference>
<evidence type="ECO:0000256" key="2">
    <source>
        <dbReference type="PIRSR" id="PIRSR601519-1"/>
    </source>
</evidence>
<proteinExistence type="inferred from homology"/>
<dbReference type="PROSITE" id="PS50905">
    <property type="entry name" value="FERRITIN_LIKE"/>
    <property type="match status" value="1"/>
</dbReference>
<dbReference type="CDD" id="cd01056">
    <property type="entry name" value="Euk_Ferritin"/>
    <property type="match status" value="1"/>
</dbReference>
<dbReference type="InterPro" id="IPR001519">
    <property type="entry name" value="Ferritin"/>
</dbReference>
<feature type="binding site" evidence="2">
    <location>
        <position position="187"/>
    </location>
    <ligand>
        <name>Fe cation</name>
        <dbReference type="ChEBI" id="CHEBI:24875"/>
        <label>1</label>
    </ligand>
</feature>
<dbReference type="AlphaFoldDB" id="L9L7J6"/>
<dbReference type="Gene3D" id="1.20.1260.10">
    <property type="match status" value="2"/>
</dbReference>
<dbReference type="PANTHER" id="PTHR11431:SF37">
    <property type="entry name" value="FERRITIN HEAVY CHAIN"/>
    <property type="match status" value="1"/>
</dbReference>
<dbReference type="GO" id="GO:0008199">
    <property type="term" value="F:ferric iron binding"/>
    <property type="evidence" value="ECO:0007669"/>
    <property type="project" value="InterPro"/>
</dbReference>
<dbReference type="PANTHER" id="PTHR11431">
    <property type="entry name" value="FERRITIN"/>
    <property type="match status" value="1"/>
</dbReference>
<gene>
    <name evidence="5" type="ORF">TREES_T100015775</name>
</gene>
<dbReference type="GO" id="GO:0008198">
    <property type="term" value="F:ferrous iron binding"/>
    <property type="evidence" value="ECO:0007669"/>
    <property type="project" value="TreeGrafter"/>
</dbReference>
<evidence type="ECO:0000313" key="6">
    <source>
        <dbReference type="Proteomes" id="UP000011518"/>
    </source>
</evidence>
<accession>L9L7J6</accession>
<comment type="subcellular location">
    <subcellularLocation>
        <location evidence="1">Cytoplasmic vesicle</location>
        <location evidence="1">Autophagosome</location>
    </subcellularLocation>
</comment>
<dbReference type="GO" id="GO:0005776">
    <property type="term" value="C:autophagosome"/>
    <property type="evidence" value="ECO:0007669"/>
    <property type="project" value="UniProtKB-SubCell"/>
</dbReference>
<evidence type="ECO:0000313" key="5">
    <source>
        <dbReference type="EMBL" id="ELW70878.1"/>
    </source>
</evidence>
<dbReference type="GO" id="GO:0006879">
    <property type="term" value="P:intracellular iron ion homeostasis"/>
    <property type="evidence" value="ECO:0007669"/>
    <property type="project" value="UniProtKB-KW"/>
</dbReference>
<evidence type="ECO:0000256" key="1">
    <source>
        <dbReference type="ARBA" id="ARBA00004419"/>
    </source>
</evidence>
<dbReference type="InterPro" id="IPR012347">
    <property type="entry name" value="Ferritin-like"/>
</dbReference>
<dbReference type="GO" id="GO:0006826">
    <property type="term" value="P:iron ion transport"/>
    <property type="evidence" value="ECO:0007669"/>
    <property type="project" value="InterPro"/>
</dbReference>